<dbReference type="Pfam" id="PF03861">
    <property type="entry name" value="ANTAR"/>
    <property type="match status" value="1"/>
</dbReference>
<dbReference type="SMART" id="SM01012">
    <property type="entry name" value="ANTAR"/>
    <property type="match status" value="1"/>
</dbReference>
<gene>
    <name evidence="3" type="ORF">FHX39_001439</name>
</gene>
<dbReference type="GO" id="GO:0003723">
    <property type="term" value="F:RNA binding"/>
    <property type="evidence" value="ECO:0007669"/>
    <property type="project" value="InterPro"/>
</dbReference>
<name>A0A7W5P6H1_9ACTN</name>
<proteinExistence type="predicted"/>
<dbReference type="SUPFAM" id="SSF52172">
    <property type="entry name" value="CheY-like"/>
    <property type="match status" value="1"/>
</dbReference>
<accession>A0A7W5P6H1</accession>
<reference evidence="3 4" key="1">
    <citation type="submission" date="2020-08" db="EMBL/GenBank/DDBJ databases">
        <title>Sequencing the genomes of 1000 actinobacteria strains.</title>
        <authorList>
            <person name="Klenk H.-P."/>
        </authorList>
    </citation>
    <scope>NUCLEOTIDE SEQUENCE [LARGE SCALE GENOMIC DNA]</scope>
    <source>
        <strain evidence="3 4">DSM 11053</strain>
    </source>
</reference>
<dbReference type="EMBL" id="JACHZG010000001">
    <property type="protein sequence ID" value="MBB3326495.1"/>
    <property type="molecule type" value="Genomic_DNA"/>
</dbReference>
<sequence length="114" mass="12145">MPRPRRHEGVRDRLQPAPRPGSPSAGAHPDDRFQDRSVVDQAVGMLMAYYGVSAPTAAAALRGWAASADLPLVHMAAGVVEAGSQPSLHPFGTLRRILRDYALDVDSTAPPEHG</sequence>
<feature type="region of interest" description="Disordered" evidence="1">
    <location>
        <begin position="1"/>
        <end position="34"/>
    </location>
</feature>
<dbReference type="InterPro" id="IPR036388">
    <property type="entry name" value="WH-like_DNA-bd_sf"/>
</dbReference>
<comment type="caution">
    <text evidence="3">The sequence shown here is derived from an EMBL/GenBank/DDBJ whole genome shotgun (WGS) entry which is preliminary data.</text>
</comment>
<dbReference type="Gene3D" id="1.10.10.10">
    <property type="entry name" value="Winged helix-like DNA-binding domain superfamily/Winged helix DNA-binding domain"/>
    <property type="match status" value="1"/>
</dbReference>
<dbReference type="Proteomes" id="UP000565572">
    <property type="component" value="Unassembled WGS sequence"/>
</dbReference>
<dbReference type="RefSeq" id="WP_183337432.1">
    <property type="nucleotide sequence ID" value="NZ_JACHZG010000001.1"/>
</dbReference>
<dbReference type="InterPro" id="IPR005561">
    <property type="entry name" value="ANTAR"/>
</dbReference>
<dbReference type="PROSITE" id="PS50921">
    <property type="entry name" value="ANTAR"/>
    <property type="match status" value="1"/>
</dbReference>
<evidence type="ECO:0000313" key="4">
    <source>
        <dbReference type="Proteomes" id="UP000565572"/>
    </source>
</evidence>
<organism evidence="3 4">
    <name type="scientific">Microlunatus antarcticus</name>
    <dbReference type="NCBI Taxonomy" id="53388"/>
    <lineage>
        <taxon>Bacteria</taxon>
        <taxon>Bacillati</taxon>
        <taxon>Actinomycetota</taxon>
        <taxon>Actinomycetes</taxon>
        <taxon>Propionibacteriales</taxon>
        <taxon>Propionibacteriaceae</taxon>
        <taxon>Microlunatus</taxon>
    </lineage>
</organism>
<keyword evidence="4" id="KW-1185">Reference proteome</keyword>
<dbReference type="AlphaFoldDB" id="A0A7W5P6H1"/>
<evidence type="ECO:0000256" key="1">
    <source>
        <dbReference type="SAM" id="MobiDB-lite"/>
    </source>
</evidence>
<evidence type="ECO:0000259" key="2">
    <source>
        <dbReference type="PROSITE" id="PS50921"/>
    </source>
</evidence>
<protein>
    <recommendedName>
        <fullName evidence="2">ANTAR domain-containing protein</fullName>
    </recommendedName>
</protein>
<evidence type="ECO:0000313" key="3">
    <source>
        <dbReference type="EMBL" id="MBB3326495.1"/>
    </source>
</evidence>
<dbReference type="InterPro" id="IPR011006">
    <property type="entry name" value="CheY-like_superfamily"/>
</dbReference>
<feature type="domain" description="ANTAR" evidence="2">
    <location>
        <begin position="19"/>
        <end position="80"/>
    </location>
</feature>